<organism evidence="2">
    <name type="scientific">Gaeumannomyces tritici (strain R3-111a-1)</name>
    <name type="common">Wheat and barley take-all root rot fungus</name>
    <name type="synonym">Gaeumannomyces graminis var. tritici</name>
    <dbReference type="NCBI Taxonomy" id="644352"/>
    <lineage>
        <taxon>Eukaryota</taxon>
        <taxon>Fungi</taxon>
        <taxon>Dikarya</taxon>
        <taxon>Ascomycota</taxon>
        <taxon>Pezizomycotina</taxon>
        <taxon>Sordariomycetes</taxon>
        <taxon>Sordariomycetidae</taxon>
        <taxon>Magnaporthales</taxon>
        <taxon>Magnaporthaceae</taxon>
        <taxon>Gaeumannomyces</taxon>
    </lineage>
</organism>
<dbReference type="Proteomes" id="UP000006039">
    <property type="component" value="Unassembled WGS sequence"/>
</dbReference>
<dbReference type="EMBL" id="GL385395">
    <property type="protein sequence ID" value="EJT80547.1"/>
    <property type="molecule type" value="Genomic_DNA"/>
</dbReference>
<sequence length="70" mass="7520">MRWLHVQKIVGQHEQRARAVPPAKNRESAPERNGMDIGEYGSAGVLAAIGYTEIGTTAPASFDSNGYGAY</sequence>
<reference evidence="2" key="3">
    <citation type="submission" date="2010-09" db="EMBL/GenBank/DDBJ databases">
        <title>Annotation of Gaeumannomyces graminis var. tritici R3-111a-1.</title>
        <authorList>
            <consortium name="The Broad Institute Genome Sequencing Platform"/>
            <person name="Ma L.-J."/>
            <person name="Dead R."/>
            <person name="Young S.K."/>
            <person name="Zeng Q."/>
            <person name="Gargeya S."/>
            <person name="Fitzgerald M."/>
            <person name="Haas B."/>
            <person name="Abouelleil A."/>
            <person name="Alvarado L."/>
            <person name="Arachchi H.M."/>
            <person name="Berlin A."/>
            <person name="Brown A."/>
            <person name="Chapman S.B."/>
            <person name="Chen Z."/>
            <person name="Dunbar C."/>
            <person name="Freedman E."/>
            <person name="Gearin G."/>
            <person name="Gellesch M."/>
            <person name="Goldberg J."/>
            <person name="Griggs A."/>
            <person name="Gujja S."/>
            <person name="Heiman D."/>
            <person name="Howarth C."/>
            <person name="Larson L."/>
            <person name="Lui A."/>
            <person name="MacDonald P.J.P."/>
            <person name="Mehta T."/>
            <person name="Montmayeur A."/>
            <person name="Murphy C."/>
            <person name="Neiman D."/>
            <person name="Pearson M."/>
            <person name="Priest M."/>
            <person name="Roberts A."/>
            <person name="Saif S."/>
            <person name="Shea T."/>
            <person name="Shenoy N."/>
            <person name="Sisk P."/>
            <person name="Stolte C."/>
            <person name="Sykes S."/>
            <person name="Yandava C."/>
            <person name="Wortman J."/>
            <person name="Nusbaum C."/>
            <person name="Birren B."/>
        </authorList>
    </citation>
    <scope>NUCLEOTIDE SEQUENCE</scope>
    <source>
        <strain evidence="2">R3-111a-1</strain>
    </source>
</reference>
<keyword evidence="4" id="KW-1185">Reference proteome</keyword>
<reference evidence="3" key="5">
    <citation type="submission" date="2018-04" db="UniProtKB">
        <authorList>
            <consortium name="EnsemblFungi"/>
        </authorList>
    </citation>
    <scope>IDENTIFICATION</scope>
    <source>
        <strain evidence="3">R3-111a-1</strain>
    </source>
</reference>
<dbReference type="HOGENOM" id="CLU_2757915_0_0_1"/>
<reference evidence="4" key="1">
    <citation type="submission" date="2010-07" db="EMBL/GenBank/DDBJ databases">
        <title>The genome sequence of Gaeumannomyces graminis var. tritici strain R3-111a-1.</title>
        <authorList>
            <consortium name="The Broad Institute Genome Sequencing Platform"/>
            <person name="Ma L.-J."/>
            <person name="Dead R."/>
            <person name="Young S."/>
            <person name="Zeng Q."/>
            <person name="Koehrsen M."/>
            <person name="Alvarado L."/>
            <person name="Berlin A."/>
            <person name="Chapman S.B."/>
            <person name="Chen Z."/>
            <person name="Freedman E."/>
            <person name="Gellesch M."/>
            <person name="Goldberg J."/>
            <person name="Griggs A."/>
            <person name="Gujja S."/>
            <person name="Heilman E.R."/>
            <person name="Heiman D."/>
            <person name="Hepburn T."/>
            <person name="Howarth C."/>
            <person name="Jen D."/>
            <person name="Larson L."/>
            <person name="Mehta T."/>
            <person name="Neiman D."/>
            <person name="Pearson M."/>
            <person name="Roberts A."/>
            <person name="Saif S."/>
            <person name="Shea T."/>
            <person name="Shenoy N."/>
            <person name="Sisk P."/>
            <person name="Stolte C."/>
            <person name="Sykes S."/>
            <person name="Walk T."/>
            <person name="White J."/>
            <person name="Yandava C."/>
            <person name="Haas B."/>
            <person name="Nusbaum C."/>
            <person name="Birren B."/>
        </authorList>
    </citation>
    <scope>NUCLEOTIDE SEQUENCE [LARGE SCALE GENOMIC DNA]</scope>
    <source>
        <strain evidence="4">R3-111a-1</strain>
    </source>
</reference>
<evidence type="ECO:0000256" key="1">
    <source>
        <dbReference type="SAM" id="MobiDB-lite"/>
    </source>
</evidence>
<protein>
    <submittedName>
        <fullName evidence="2 3">Uncharacterized protein</fullName>
    </submittedName>
</protein>
<dbReference type="EnsemblFungi" id="EJT80547">
    <property type="protein sequence ID" value="EJT80547"/>
    <property type="gene ID" value="GGTG_00542"/>
</dbReference>
<dbReference type="RefSeq" id="XP_009216556.1">
    <property type="nucleotide sequence ID" value="XM_009218292.1"/>
</dbReference>
<name>J3NH07_GAET3</name>
<feature type="compositionally biased region" description="Basic and acidic residues" evidence="1">
    <location>
        <begin position="24"/>
        <end position="34"/>
    </location>
</feature>
<reference evidence="2" key="2">
    <citation type="submission" date="2010-07" db="EMBL/GenBank/DDBJ databases">
        <authorList>
            <consortium name="The Broad Institute Genome Sequencing Platform"/>
            <consortium name="Broad Institute Genome Sequencing Center for Infectious Disease"/>
            <person name="Ma L.-J."/>
            <person name="Dead R."/>
            <person name="Young S."/>
            <person name="Zeng Q."/>
            <person name="Koehrsen M."/>
            <person name="Alvarado L."/>
            <person name="Berlin A."/>
            <person name="Chapman S.B."/>
            <person name="Chen Z."/>
            <person name="Freedman E."/>
            <person name="Gellesch M."/>
            <person name="Goldberg J."/>
            <person name="Griggs A."/>
            <person name="Gujja S."/>
            <person name="Heilman E.R."/>
            <person name="Heiman D."/>
            <person name="Hepburn T."/>
            <person name="Howarth C."/>
            <person name="Jen D."/>
            <person name="Larson L."/>
            <person name="Mehta T."/>
            <person name="Neiman D."/>
            <person name="Pearson M."/>
            <person name="Roberts A."/>
            <person name="Saif S."/>
            <person name="Shea T."/>
            <person name="Shenoy N."/>
            <person name="Sisk P."/>
            <person name="Stolte C."/>
            <person name="Sykes S."/>
            <person name="Walk T."/>
            <person name="White J."/>
            <person name="Yandava C."/>
            <person name="Haas B."/>
            <person name="Nusbaum C."/>
            <person name="Birren B."/>
        </authorList>
    </citation>
    <scope>NUCLEOTIDE SEQUENCE</scope>
    <source>
        <strain evidence="2">R3-111a-1</strain>
    </source>
</reference>
<evidence type="ECO:0000313" key="3">
    <source>
        <dbReference type="EnsemblFungi" id="EJT80547"/>
    </source>
</evidence>
<evidence type="ECO:0000313" key="4">
    <source>
        <dbReference type="Proteomes" id="UP000006039"/>
    </source>
</evidence>
<evidence type="ECO:0000313" key="2">
    <source>
        <dbReference type="EMBL" id="EJT80547.1"/>
    </source>
</evidence>
<gene>
    <name evidence="3" type="primary">20341000</name>
    <name evidence="2" type="ORF">GGTG_00542</name>
</gene>
<dbReference type="VEuPathDB" id="FungiDB:GGTG_00542"/>
<accession>J3NH07</accession>
<reference evidence="3" key="4">
    <citation type="journal article" date="2015" name="G3 (Bethesda)">
        <title>Genome sequences of three phytopathogenic species of the Magnaporthaceae family of fungi.</title>
        <authorList>
            <person name="Okagaki L.H."/>
            <person name="Nunes C.C."/>
            <person name="Sailsbery J."/>
            <person name="Clay B."/>
            <person name="Brown D."/>
            <person name="John T."/>
            <person name="Oh Y."/>
            <person name="Young N."/>
            <person name="Fitzgerald M."/>
            <person name="Haas B.J."/>
            <person name="Zeng Q."/>
            <person name="Young S."/>
            <person name="Adiconis X."/>
            <person name="Fan L."/>
            <person name="Levin J.Z."/>
            <person name="Mitchell T.K."/>
            <person name="Okubara P.A."/>
            <person name="Farman M.L."/>
            <person name="Kohn L.M."/>
            <person name="Birren B."/>
            <person name="Ma L.-J."/>
            <person name="Dean R.A."/>
        </authorList>
    </citation>
    <scope>NUCLEOTIDE SEQUENCE</scope>
    <source>
        <strain evidence="3">R3-111a-1</strain>
    </source>
</reference>
<proteinExistence type="predicted"/>
<dbReference type="GeneID" id="20341000"/>
<dbReference type="AlphaFoldDB" id="J3NH07"/>
<feature type="region of interest" description="Disordered" evidence="1">
    <location>
        <begin position="13"/>
        <end position="36"/>
    </location>
</feature>